<keyword evidence="11" id="KW-1185">Reference proteome</keyword>
<dbReference type="GO" id="GO:0005829">
    <property type="term" value="C:cytosol"/>
    <property type="evidence" value="ECO:0007669"/>
    <property type="project" value="TreeGrafter"/>
</dbReference>
<dbReference type="PROSITE" id="PS50861">
    <property type="entry name" value="AA_TRNA_LIGASE_II_GLYAB"/>
    <property type="match status" value="1"/>
</dbReference>
<dbReference type="GO" id="GO:0005524">
    <property type="term" value="F:ATP binding"/>
    <property type="evidence" value="ECO:0007669"/>
    <property type="project" value="UniProtKB-UniRule"/>
</dbReference>
<keyword evidence="9" id="KW-0963">Cytoplasm</keyword>
<dbReference type="PANTHER" id="PTHR30075:SF2">
    <property type="entry name" value="GLYCINE--TRNA LIGASE, CHLOROPLASTIC_MITOCHONDRIAL 2"/>
    <property type="match status" value="1"/>
</dbReference>
<accession>X5H502</accession>
<comment type="subcellular location">
    <subcellularLocation>
        <location evidence="9">Cytoplasm</location>
    </subcellularLocation>
</comment>
<dbReference type="NCBIfam" id="TIGR00388">
    <property type="entry name" value="glyQ"/>
    <property type="match status" value="1"/>
</dbReference>
<dbReference type="HOGENOM" id="CLU_057066_1_0_5"/>
<dbReference type="PANTHER" id="PTHR30075">
    <property type="entry name" value="GLYCYL-TRNA SYNTHETASE"/>
    <property type="match status" value="1"/>
</dbReference>
<protein>
    <recommendedName>
        <fullName evidence="9">Glycine--tRNA ligase alpha subunit</fullName>
        <ecNumber evidence="9">6.1.1.14</ecNumber>
    </recommendedName>
    <alternativeName>
        <fullName evidence="9">Glycyl-tRNA synthetase alpha subunit</fullName>
        <shortName evidence="9">GlyRS</shortName>
    </alternativeName>
</protein>
<evidence type="ECO:0000256" key="8">
    <source>
        <dbReference type="ARBA" id="ARBA00047937"/>
    </source>
</evidence>
<dbReference type="EMBL" id="CP007481">
    <property type="protein sequence ID" value="AHX11651.1"/>
    <property type="molecule type" value="Genomic_DNA"/>
</dbReference>
<evidence type="ECO:0000256" key="3">
    <source>
        <dbReference type="ARBA" id="ARBA00022598"/>
    </source>
</evidence>
<keyword evidence="4 9" id="KW-0547">Nucleotide-binding</keyword>
<dbReference type="AlphaFoldDB" id="X5H502"/>
<dbReference type="NCBIfam" id="NF006827">
    <property type="entry name" value="PRK09348.1"/>
    <property type="match status" value="1"/>
</dbReference>
<gene>
    <name evidence="9 10" type="primary">glyQ</name>
    <name evidence="10" type="ORF">NHE_0719</name>
</gene>
<keyword evidence="5 9" id="KW-0067">ATP-binding</keyword>
<evidence type="ECO:0000256" key="5">
    <source>
        <dbReference type="ARBA" id="ARBA00022840"/>
    </source>
</evidence>
<keyword evidence="7 9" id="KW-0030">Aminoacyl-tRNA synthetase</keyword>
<keyword evidence="6 9" id="KW-0648">Protein biosynthesis</keyword>
<dbReference type="Gene3D" id="1.20.58.180">
    <property type="entry name" value="Class II aaRS and biotin synthetases, domain 2"/>
    <property type="match status" value="1"/>
</dbReference>
<dbReference type="SUPFAM" id="SSF55681">
    <property type="entry name" value="Class II aaRS and biotin synthetases"/>
    <property type="match status" value="1"/>
</dbReference>
<comment type="similarity">
    <text evidence="1 9">Belongs to the class-II aminoacyl-tRNA synthetase family.</text>
</comment>
<organism evidence="10 11">
    <name type="scientific">Neorickettsia helminthoeca str. Oregon</name>
    <dbReference type="NCBI Taxonomy" id="1286528"/>
    <lineage>
        <taxon>Bacteria</taxon>
        <taxon>Pseudomonadati</taxon>
        <taxon>Pseudomonadota</taxon>
        <taxon>Alphaproteobacteria</taxon>
        <taxon>Rickettsiales</taxon>
        <taxon>Anaplasmataceae</taxon>
        <taxon>Neorickettsia</taxon>
    </lineage>
</organism>
<dbReference type="HAMAP" id="MF_00254">
    <property type="entry name" value="Gly_tRNA_synth_alpha"/>
    <property type="match status" value="1"/>
</dbReference>
<dbReference type="STRING" id="1286528.NHE_0719"/>
<dbReference type="GO" id="GO:0006426">
    <property type="term" value="P:glycyl-tRNA aminoacylation"/>
    <property type="evidence" value="ECO:0007669"/>
    <property type="project" value="UniProtKB-UniRule"/>
</dbReference>
<name>X5H502_9RICK</name>
<dbReference type="KEGG" id="nhm:NHE_0719"/>
<reference evidence="10 11" key="1">
    <citation type="submission" date="2014-03" db="EMBL/GenBank/DDBJ databases">
        <title>Sequencing and Comparison of Genomes and Transcriptome Profiles of Human Ehrlichiosis Agents.</title>
        <authorList>
            <person name="Lin M."/>
            <person name="Daugherty S.C."/>
            <person name="Nagaraj S."/>
            <person name="Cheng Z."/>
            <person name="Xiong Q."/>
            <person name="Lin F.-Y."/>
            <person name="Sengamalay N."/>
            <person name="Ott S."/>
            <person name="Godinez A."/>
            <person name="Tallon L.J."/>
            <person name="Sadzewicz L."/>
            <person name="Fraser C.M."/>
            <person name="Dunning Hotopp J.C."/>
            <person name="Rikihisa Y."/>
        </authorList>
    </citation>
    <scope>NUCLEOTIDE SEQUENCE [LARGE SCALE GENOMIC DNA]</scope>
    <source>
        <strain evidence="10 11">Oregon</strain>
    </source>
</reference>
<keyword evidence="3 9" id="KW-0436">Ligase</keyword>
<evidence type="ECO:0000256" key="4">
    <source>
        <dbReference type="ARBA" id="ARBA00022741"/>
    </source>
</evidence>
<dbReference type="PRINTS" id="PR01044">
    <property type="entry name" value="TRNASYNTHGA"/>
</dbReference>
<dbReference type="Pfam" id="PF02091">
    <property type="entry name" value="tRNA-synt_2e"/>
    <property type="match status" value="1"/>
</dbReference>
<evidence type="ECO:0000313" key="11">
    <source>
        <dbReference type="Proteomes" id="UP000023755"/>
    </source>
</evidence>
<evidence type="ECO:0000256" key="2">
    <source>
        <dbReference type="ARBA" id="ARBA00011209"/>
    </source>
</evidence>
<dbReference type="InterPro" id="IPR002310">
    <property type="entry name" value="Gly-tRNA_ligase_asu"/>
</dbReference>
<evidence type="ECO:0000256" key="1">
    <source>
        <dbReference type="ARBA" id="ARBA00008226"/>
    </source>
</evidence>
<dbReference type="InterPro" id="IPR006194">
    <property type="entry name" value="Gly-tRNA-synth_heterodimer"/>
</dbReference>
<dbReference type="Gene3D" id="3.30.930.10">
    <property type="entry name" value="Bira Bifunctional Protein, Domain 2"/>
    <property type="match status" value="1"/>
</dbReference>
<proteinExistence type="inferred from homology"/>
<evidence type="ECO:0000313" key="10">
    <source>
        <dbReference type="EMBL" id="AHX11651.1"/>
    </source>
</evidence>
<evidence type="ECO:0000256" key="6">
    <source>
        <dbReference type="ARBA" id="ARBA00022917"/>
    </source>
</evidence>
<sequence>MDLRMFRCTFCGLIKKLEEYWSDYGCSILLPYTSELGAATLHPATIFSCVSKRDAKIAYVQPVIRPADGRYGKNPNRLYQHHQYQVLIKPSPDDLQELYLGSLEHIGIDVRSHDIRFVEDDWENPSVGAWGLGWEVWCDGMEISQFTYMQQVGGIALKVIPGELAYGLERIAMYMQNVDNVGDLVFAKDGTKYSQIYAQNEYQFSVAALEAYDYPLLLNRFADNAVQAKIFLEKKLPLVAYDHCVKASHILNFLDSRGFISVSERAKYILEVREIVKQCCELFITQEEHCA</sequence>
<comment type="subunit">
    <text evidence="2 9">Tetramer of two alpha and two beta subunits.</text>
</comment>
<dbReference type="GO" id="GO:0004820">
    <property type="term" value="F:glycine-tRNA ligase activity"/>
    <property type="evidence" value="ECO:0007669"/>
    <property type="project" value="UniProtKB-UniRule"/>
</dbReference>
<dbReference type="Proteomes" id="UP000023755">
    <property type="component" value="Chromosome"/>
</dbReference>
<dbReference type="InterPro" id="IPR045864">
    <property type="entry name" value="aa-tRNA-synth_II/BPL/LPL"/>
</dbReference>
<evidence type="ECO:0000256" key="7">
    <source>
        <dbReference type="ARBA" id="ARBA00023146"/>
    </source>
</evidence>
<evidence type="ECO:0000256" key="9">
    <source>
        <dbReference type="HAMAP-Rule" id="MF_00254"/>
    </source>
</evidence>
<comment type="catalytic activity">
    <reaction evidence="8 9">
        <text>tRNA(Gly) + glycine + ATP = glycyl-tRNA(Gly) + AMP + diphosphate</text>
        <dbReference type="Rhea" id="RHEA:16013"/>
        <dbReference type="Rhea" id="RHEA-COMP:9664"/>
        <dbReference type="Rhea" id="RHEA-COMP:9683"/>
        <dbReference type="ChEBI" id="CHEBI:30616"/>
        <dbReference type="ChEBI" id="CHEBI:33019"/>
        <dbReference type="ChEBI" id="CHEBI:57305"/>
        <dbReference type="ChEBI" id="CHEBI:78442"/>
        <dbReference type="ChEBI" id="CHEBI:78522"/>
        <dbReference type="ChEBI" id="CHEBI:456215"/>
        <dbReference type="EC" id="6.1.1.14"/>
    </reaction>
</comment>
<dbReference type="EC" id="6.1.1.14" evidence="9"/>